<organism evidence="1 2">
    <name type="scientific">Linnemannia elongata AG-77</name>
    <dbReference type="NCBI Taxonomy" id="1314771"/>
    <lineage>
        <taxon>Eukaryota</taxon>
        <taxon>Fungi</taxon>
        <taxon>Fungi incertae sedis</taxon>
        <taxon>Mucoromycota</taxon>
        <taxon>Mortierellomycotina</taxon>
        <taxon>Mortierellomycetes</taxon>
        <taxon>Mortierellales</taxon>
        <taxon>Mortierellaceae</taxon>
        <taxon>Linnemannia</taxon>
    </lineage>
</organism>
<gene>
    <name evidence="1" type="ORF">K457DRAFT_142020</name>
</gene>
<dbReference type="AlphaFoldDB" id="A0A197JH60"/>
<sequence>MLGLTATLFTLVYDEDAFMSNLATDHVLRLPDGEASWCMFLEGKTLQVLSHYAVGL</sequence>
<keyword evidence="2" id="KW-1185">Reference proteome</keyword>
<dbReference type="EMBL" id="KV442096">
    <property type="protein sequence ID" value="OAQ24328.1"/>
    <property type="molecule type" value="Genomic_DNA"/>
</dbReference>
<accession>A0A197JH60</accession>
<protein>
    <submittedName>
        <fullName evidence="1">Uncharacterized protein</fullName>
    </submittedName>
</protein>
<reference evidence="1 2" key="1">
    <citation type="submission" date="2016-05" db="EMBL/GenBank/DDBJ databases">
        <title>Genome sequencing reveals origins of a unique bacterial endosymbiosis in the earliest lineages of terrestrial Fungi.</title>
        <authorList>
            <consortium name="DOE Joint Genome Institute"/>
            <person name="Uehling J."/>
            <person name="Gryganskyi A."/>
            <person name="Hameed K."/>
            <person name="Tschaplinski T."/>
            <person name="Misztal P."/>
            <person name="Wu S."/>
            <person name="Desiro A."/>
            <person name="Vande Pol N."/>
            <person name="Du Z.-Y."/>
            <person name="Zienkiewicz A."/>
            <person name="Zienkiewicz K."/>
            <person name="Morin E."/>
            <person name="Tisserant E."/>
            <person name="Splivallo R."/>
            <person name="Hainaut M."/>
            <person name="Henrissat B."/>
            <person name="Ohm R."/>
            <person name="Kuo A."/>
            <person name="Yan J."/>
            <person name="Lipzen A."/>
            <person name="Nolan M."/>
            <person name="Labutti K."/>
            <person name="Barry K."/>
            <person name="Goldstein A."/>
            <person name="Labbe J."/>
            <person name="Schadt C."/>
            <person name="Tuskan G."/>
            <person name="Grigoriev I."/>
            <person name="Martin F."/>
            <person name="Vilgalys R."/>
            <person name="Bonito G."/>
        </authorList>
    </citation>
    <scope>NUCLEOTIDE SEQUENCE [LARGE SCALE GENOMIC DNA]</scope>
    <source>
        <strain evidence="1 2">AG-77</strain>
    </source>
</reference>
<name>A0A197JH60_9FUNG</name>
<evidence type="ECO:0000313" key="1">
    <source>
        <dbReference type="EMBL" id="OAQ24328.1"/>
    </source>
</evidence>
<dbReference type="Proteomes" id="UP000078512">
    <property type="component" value="Unassembled WGS sequence"/>
</dbReference>
<dbReference type="OrthoDB" id="2435513at2759"/>
<proteinExistence type="predicted"/>
<evidence type="ECO:0000313" key="2">
    <source>
        <dbReference type="Proteomes" id="UP000078512"/>
    </source>
</evidence>